<proteinExistence type="predicted"/>
<dbReference type="AlphaFoldDB" id="A4XZN6"/>
<organism evidence="1">
    <name type="scientific">Ectopseudomonas mendocina (strain ymp)</name>
    <name type="common">Pseudomonas mendocina</name>
    <dbReference type="NCBI Taxonomy" id="399739"/>
    <lineage>
        <taxon>Bacteria</taxon>
        <taxon>Pseudomonadati</taxon>
        <taxon>Pseudomonadota</taxon>
        <taxon>Gammaproteobacteria</taxon>
        <taxon>Pseudomonadales</taxon>
        <taxon>Pseudomonadaceae</taxon>
        <taxon>Ectopseudomonas</taxon>
    </lineage>
</organism>
<dbReference type="EMBL" id="CP000680">
    <property type="protein sequence ID" value="ABP86802.1"/>
    <property type="molecule type" value="Genomic_DNA"/>
</dbReference>
<name>A4XZN6_ECTM1</name>
<gene>
    <name evidence="1" type="ordered locus">Pmen_4055</name>
</gene>
<dbReference type="HOGENOM" id="CLU_2525008_0_0_6"/>
<accession>A4XZN6</accession>
<protein>
    <submittedName>
        <fullName evidence="1">Uncharacterized protein</fullName>
    </submittedName>
</protein>
<reference evidence="1" key="1">
    <citation type="submission" date="2007-04" db="EMBL/GenBank/DDBJ databases">
        <title>Complete sequence of Pseudomonas mendocina ymp.</title>
        <authorList>
            <consortium name="US DOE Joint Genome Institute"/>
            <person name="Copeland A."/>
            <person name="Lucas S."/>
            <person name="Lapidus A."/>
            <person name="Barry K."/>
            <person name="Glavina del Rio T."/>
            <person name="Dalin E."/>
            <person name="Tice H."/>
            <person name="Pitluck S."/>
            <person name="Kiss H."/>
            <person name="Brettin T."/>
            <person name="Detter J.C."/>
            <person name="Bruce D."/>
            <person name="Han C."/>
            <person name="Schmutz J."/>
            <person name="Larimer F."/>
            <person name="Land M."/>
            <person name="Hauser L."/>
            <person name="Kyrpides N."/>
            <person name="Mikhailova N."/>
            <person name="Hersman L."/>
            <person name="Dubois J."/>
            <person name="Maurice P."/>
            <person name="Richardson P."/>
        </authorList>
    </citation>
    <scope>NUCLEOTIDE SEQUENCE [LARGE SCALE GENOMIC DNA]</scope>
    <source>
        <strain evidence="1">Ymp</strain>
    </source>
</reference>
<evidence type="ECO:0000313" key="1">
    <source>
        <dbReference type="EMBL" id="ABP86802.1"/>
    </source>
</evidence>
<sequence length="84" mass="9107">MCSVPFRAVRLISCLAILRPCSASTDEDNVMGIHIPLGFDPKLQLEAETPDERDLHADIVAILAALEALAAELRAGGEQRVQRP</sequence>
<dbReference type="KEGG" id="pmy:Pmen_4055"/>